<protein>
    <submittedName>
        <fullName evidence="2">Uncharacterized protein</fullName>
    </submittedName>
</protein>
<dbReference type="AlphaFoldDB" id="A0AAV0SY49"/>
<keyword evidence="1" id="KW-0812">Transmembrane</keyword>
<organism evidence="2 3">
    <name type="scientific">Peronospora destructor</name>
    <dbReference type="NCBI Taxonomy" id="86335"/>
    <lineage>
        <taxon>Eukaryota</taxon>
        <taxon>Sar</taxon>
        <taxon>Stramenopiles</taxon>
        <taxon>Oomycota</taxon>
        <taxon>Peronosporomycetes</taxon>
        <taxon>Peronosporales</taxon>
        <taxon>Peronosporaceae</taxon>
        <taxon>Peronospora</taxon>
    </lineage>
</organism>
<accession>A0AAV0SY49</accession>
<evidence type="ECO:0000256" key="1">
    <source>
        <dbReference type="SAM" id="Phobius"/>
    </source>
</evidence>
<comment type="caution">
    <text evidence="2">The sequence shown here is derived from an EMBL/GenBank/DDBJ whole genome shotgun (WGS) entry which is preliminary data.</text>
</comment>
<evidence type="ECO:0000313" key="3">
    <source>
        <dbReference type="Proteomes" id="UP001162029"/>
    </source>
</evidence>
<proteinExistence type="predicted"/>
<keyword evidence="1" id="KW-1133">Transmembrane helix</keyword>
<keyword evidence="1" id="KW-0472">Membrane</keyword>
<reference evidence="2" key="1">
    <citation type="submission" date="2022-12" db="EMBL/GenBank/DDBJ databases">
        <authorList>
            <person name="Webb A."/>
        </authorList>
    </citation>
    <scope>NUCLEOTIDE SEQUENCE</scope>
    <source>
        <strain evidence="2">Pd1</strain>
    </source>
</reference>
<keyword evidence="3" id="KW-1185">Reference proteome</keyword>
<sequence>MSAYLHGYNSEHMLFHQPIATPLPMILMTAIASLTLMPKSGTSTLRSRRGSMRSPAKDNGVMFHFRRGLSVKNDVVDGRLERLALTNGRSDVRVENALVKAQSLKRVTDLEYTALASQLAETESLVDSIASCMKKPSFLELAARVLKEMQLLLKTTQQIRANGTTLILANMGKRQNADFTQAFQRLVARAALVQMRIGALMDAIMQLMV</sequence>
<evidence type="ECO:0000313" key="2">
    <source>
        <dbReference type="EMBL" id="CAI5708680.1"/>
    </source>
</evidence>
<gene>
    <name evidence="2" type="ORF">PDE001_LOCUS126</name>
</gene>
<dbReference type="EMBL" id="CANTFM010000024">
    <property type="protein sequence ID" value="CAI5708680.1"/>
    <property type="molecule type" value="Genomic_DNA"/>
</dbReference>
<dbReference type="Proteomes" id="UP001162029">
    <property type="component" value="Unassembled WGS sequence"/>
</dbReference>
<feature type="transmembrane region" description="Helical" evidence="1">
    <location>
        <begin position="20"/>
        <end position="38"/>
    </location>
</feature>
<name>A0AAV0SY49_9STRA</name>